<protein>
    <submittedName>
        <fullName evidence="1">Uncharacterized protein</fullName>
    </submittedName>
</protein>
<sequence>MVDEEVDLGHVFLLCALQMQRQSKAQPRGQLTALPQENLPSQWGEDIAHPSILPSQKDGCECEGIAAGRDLSQVAQMWCRWQRSITVPHQPELLLRTVTSCLHEDDTRAGCVKPVNNLTLFKSHFSLPTGK</sequence>
<name>A0AAD9P5H8_RIDPI</name>
<proteinExistence type="predicted"/>
<reference evidence="1" key="1">
    <citation type="journal article" date="2023" name="Mol. Biol. Evol.">
        <title>Third-Generation Sequencing Reveals the Adaptive Role of the Epigenome in Three Deep-Sea Polychaetes.</title>
        <authorList>
            <person name="Perez M."/>
            <person name="Aroh O."/>
            <person name="Sun Y."/>
            <person name="Lan Y."/>
            <person name="Juniper S.K."/>
            <person name="Young C.R."/>
            <person name="Angers B."/>
            <person name="Qian P.Y."/>
        </authorList>
    </citation>
    <scope>NUCLEOTIDE SEQUENCE</scope>
    <source>
        <strain evidence="1">R07B-5</strain>
    </source>
</reference>
<organism evidence="1 2">
    <name type="scientific">Ridgeia piscesae</name>
    <name type="common">Tubeworm</name>
    <dbReference type="NCBI Taxonomy" id="27915"/>
    <lineage>
        <taxon>Eukaryota</taxon>
        <taxon>Metazoa</taxon>
        <taxon>Spiralia</taxon>
        <taxon>Lophotrochozoa</taxon>
        <taxon>Annelida</taxon>
        <taxon>Polychaeta</taxon>
        <taxon>Sedentaria</taxon>
        <taxon>Canalipalpata</taxon>
        <taxon>Sabellida</taxon>
        <taxon>Siboglinidae</taxon>
        <taxon>Ridgeia</taxon>
    </lineage>
</organism>
<evidence type="ECO:0000313" key="1">
    <source>
        <dbReference type="EMBL" id="KAK2188528.1"/>
    </source>
</evidence>
<dbReference type="EMBL" id="JAODUO010000129">
    <property type="protein sequence ID" value="KAK2188528.1"/>
    <property type="molecule type" value="Genomic_DNA"/>
</dbReference>
<gene>
    <name evidence="1" type="ORF">NP493_129g02011</name>
</gene>
<evidence type="ECO:0000313" key="2">
    <source>
        <dbReference type="Proteomes" id="UP001209878"/>
    </source>
</evidence>
<dbReference type="AlphaFoldDB" id="A0AAD9P5H8"/>
<accession>A0AAD9P5H8</accession>
<comment type="caution">
    <text evidence="1">The sequence shown here is derived from an EMBL/GenBank/DDBJ whole genome shotgun (WGS) entry which is preliminary data.</text>
</comment>
<keyword evidence="2" id="KW-1185">Reference proteome</keyword>
<dbReference type="Proteomes" id="UP001209878">
    <property type="component" value="Unassembled WGS sequence"/>
</dbReference>